<dbReference type="PANTHER" id="PTHR11070:SF2">
    <property type="entry name" value="ATP-DEPENDENT DNA HELICASE SRS2"/>
    <property type="match status" value="1"/>
</dbReference>
<comment type="similarity">
    <text evidence="1">Belongs to the helicase family. UvrD subfamily.</text>
</comment>
<feature type="region of interest" description="Disordered" evidence="14">
    <location>
        <begin position="730"/>
        <end position="776"/>
    </location>
</feature>
<evidence type="ECO:0000256" key="3">
    <source>
        <dbReference type="ARBA" id="ARBA00022801"/>
    </source>
</evidence>
<evidence type="ECO:0000256" key="5">
    <source>
        <dbReference type="ARBA" id="ARBA00022840"/>
    </source>
</evidence>
<dbReference type="PROSITE" id="PS51217">
    <property type="entry name" value="UVRD_HELICASE_CTER"/>
    <property type="match status" value="1"/>
</dbReference>
<dbReference type="Gene3D" id="1.10.10.160">
    <property type="match status" value="1"/>
</dbReference>
<evidence type="ECO:0000256" key="2">
    <source>
        <dbReference type="ARBA" id="ARBA00022741"/>
    </source>
</evidence>
<dbReference type="Gene3D" id="1.10.486.10">
    <property type="entry name" value="PCRA, domain 4"/>
    <property type="match status" value="1"/>
</dbReference>
<dbReference type="Pfam" id="PF13361">
    <property type="entry name" value="UvrD_C"/>
    <property type="match status" value="1"/>
</dbReference>
<feature type="binding site" evidence="13">
    <location>
        <begin position="66"/>
        <end position="73"/>
    </location>
    <ligand>
        <name>ATP</name>
        <dbReference type="ChEBI" id="CHEBI:30616"/>
    </ligand>
</feature>
<comment type="catalytic activity">
    <reaction evidence="12">
        <text>ATP + H2O = ADP + phosphate + H(+)</text>
        <dbReference type="Rhea" id="RHEA:13065"/>
        <dbReference type="ChEBI" id="CHEBI:15377"/>
        <dbReference type="ChEBI" id="CHEBI:15378"/>
        <dbReference type="ChEBI" id="CHEBI:30616"/>
        <dbReference type="ChEBI" id="CHEBI:43474"/>
        <dbReference type="ChEBI" id="CHEBI:456216"/>
        <dbReference type="EC" id="5.6.2.4"/>
    </reaction>
</comment>
<dbReference type="Pfam" id="PF00580">
    <property type="entry name" value="UvrD-helicase"/>
    <property type="match status" value="1"/>
</dbReference>
<evidence type="ECO:0000256" key="6">
    <source>
        <dbReference type="ARBA" id="ARBA00023125"/>
    </source>
</evidence>
<evidence type="ECO:0000256" key="1">
    <source>
        <dbReference type="ARBA" id="ARBA00009922"/>
    </source>
</evidence>
<dbReference type="GO" id="GO:0005524">
    <property type="term" value="F:ATP binding"/>
    <property type="evidence" value="ECO:0007669"/>
    <property type="project" value="UniProtKB-UniRule"/>
</dbReference>
<evidence type="ECO:0000256" key="4">
    <source>
        <dbReference type="ARBA" id="ARBA00022806"/>
    </source>
</evidence>
<dbReference type="PANTHER" id="PTHR11070">
    <property type="entry name" value="UVRD / RECB / PCRA DNA HELICASE FAMILY MEMBER"/>
    <property type="match status" value="1"/>
</dbReference>
<dbReference type="GO" id="GO:0003677">
    <property type="term" value="F:DNA binding"/>
    <property type="evidence" value="ECO:0007669"/>
    <property type="project" value="UniProtKB-KW"/>
</dbReference>
<evidence type="ECO:0000256" key="11">
    <source>
        <dbReference type="ARBA" id="ARBA00034923"/>
    </source>
</evidence>
<dbReference type="CDD" id="cd17932">
    <property type="entry name" value="DEXQc_UvrD"/>
    <property type="match status" value="1"/>
</dbReference>
<dbReference type="Gene3D" id="3.40.50.300">
    <property type="entry name" value="P-loop containing nucleotide triphosphate hydrolases"/>
    <property type="match status" value="2"/>
</dbReference>
<evidence type="ECO:0000256" key="9">
    <source>
        <dbReference type="ARBA" id="ARBA00034617"/>
    </source>
</evidence>
<organism evidence="17 18">
    <name type="scientific">Enterovirga aerilata</name>
    <dbReference type="NCBI Taxonomy" id="2730920"/>
    <lineage>
        <taxon>Bacteria</taxon>
        <taxon>Pseudomonadati</taxon>
        <taxon>Pseudomonadota</taxon>
        <taxon>Alphaproteobacteria</taxon>
        <taxon>Hyphomicrobiales</taxon>
        <taxon>Methylobacteriaceae</taxon>
        <taxon>Enterovirga</taxon>
    </lineage>
</organism>
<dbReference type="GO" id="GO:0016787">
    <property type="term" value="F:hydrolase activity"/>
    <property type="evidence" value="ECO:0007669"/>
    <property type="project" value="UniProtKB-UniRule"/>
</dbReference>
<keyword evidence="2 13" id="KW-0547">Nucleotide-binding</keyword>
<dbReference type="PROSITE" id="PS51198">
    <property type="entry name" value="UVRD_HELICASE_ATP_BIND"/>
    <property type="match status" value="1"/>
</dbReference>
<dbReference type="InterPro" id="IPR027417">
    <property type="entry name" value="P-loop_NTPase"/>
</dbReference>
<feature type="domain" description="UvrD-like helicase ATP-binding" evidence="15">
    <location>
        <begin position="45"/>
        <end position="326"/>
    </location>
</feature>
<name>A0A849I5X5_9HYPH</name>
<evidence type="ECO:0000256" key="7">
    <source>
        <dbReference type="ARBA" id="ARBA00023235"/>
    </source>
</evidence>
<dbReference type="Proteomes" id="UP000564885">
    <property type="component" value="Unassembled WGS sequence"/>
</dbReference>
<dbReference type="FunFam" id="3.40.50.300:FF:001890">
    <property type="entry name" value="DNA helicase"/>
    <property type="match status" value="1"/>
</dbReference>
<feature type="domain" description="UvrD-like helicase C-terminal" evidence="16">
    <location>
        <begin position="327"/>
        <end position="594"/>
    </location>
</feature>
<comment type="caution">
    <text evidence="17">The sequence shown here is derived from an EMBL/GenBank/DDBJ whole genome shotgun (WGS) entry which is preliminary data.</text>
</comment>
<evidence type="ECO:0000256" key="14">
    <source>
        <dbReference type="SAM" id="MobiDB-lite"/>
    </source>
</evidence>
<evidence type="ECO:0000256" key="10">
    <source>
        <dbReference type="ARBA" id="ARBA00034808"/>
    </source>
</evidence>
<keyword evidence="6" id="KW-0238">DNA-binding</keyword>
<evidence type="ECO:0000259" key="16">
    <source>
        <dbReference type="PROSITE" id="PS51217"/>
    </source>
</evidence>
<accession>A0A849I5X5</accession>
<protein>
    <recommendedName>
        <fullName evidence="10">DNA 3'-5' helicase</fullName>
        <ecNumber evidence="10">5.6.2.4</ecNumber>
    </recommendedName>
    <alternativeName>
        <fullName evidence="11">DNA 3'-5' helicase II</fullName>
    </alternativeName>
</protein>
<dbReference type="InterPro" id="IPR013986">
    <property type="entry name" value="DExx_box_DNA_helicase_dom_sf"/>
</dbReference>
<evidence type="ECO:0000256" key="12">
    <source>
        <dbReference type="ARBA" id="ARBA00048988"/>
    </source>
</evidence>
<feature type="compositionally biased region" description="Low complexity" evidence="14">
    <location>
        <begin position="740"/>
        <end position="754"/>
    </location>
</feature>
<evidence type="ECO:0000313" key="18">
    <source>
        <dbReference type="Proteomes" id="UP000564885"/>
    </source>
</evidence>
<dbReference type="CDD" id="cd18807">
    <property type="entry name" value="SF1_C_UvrD"/>
    <property type="match status" value="1"/>
</dbReference>
<reference evidence="17 18" key="1">
    <citation type="submission" date="2020-04" db="EMBL/GenBank/DDBJ databases">
        <title>Enterovirga sp. isolate from soil.</title>
        <authorList>
            <person name="Chea S."/>
            <person name="Kim D.-U."/>
        </authorList>
    </citation>
    <scope>NUCLEOTIDE SEQUENCE [LARGE SCALE GENOMIC DNA]</scope>
    <source>
        <strain evidence="17 18">DB1703</strain>
    </source>
</reference>
<evidence type="ECO:0000259" key="15">
    <source>
        <dbReference type="PROSITE" id="PS51198"/>
    </source>
</evidence>
<dbReference type="SUPFAM" id="SSF52540">
    <property type="entry name" value="P-loop containing nucleoside triphosphate hydrolases"/>
    <property type="match status" value="1"/>
</dbReference>
<dbReference type="InterPro" id="IPR014017">
    <property type="entry name" value="DNA_helicase_UvrD-like_C"/>
</dbReference>
<feature type="region of interest" description="Disordered" evidence="14">
    <location>
        <begin position="1"/>
        <end position="39"/>
    </location>
</feature>
<evidence type="ECO:0000256" key="13">
    <source>
        <dbReference type="PROSITE-ProRule" id="PRU00560"/>
    </source>
</evidence>
<dbReference type="InterPro" id="IPR014016">
    <property type="entry name" value="UvrD-like_ATP-bd"/>
</dbReference>
<dbReference type="GO" id="GO:0005829">
    <property type="term" value="C:cytosol"/>
    <property type="evidence" value="ECO:0007669"/>
    <property type="project" value="TreeGrafter"/>
</dbReference>
<comment type="catalytic activity">
    <reaction evidence="9">
        <text>Couples ATP hydrolysis with the unwinding of duplex DNA by translocating in the 3'-5' direction.</text>
        <dbReference type="EC" id="5.6.2.4"/>
    </reaction>
</comment>
<keyword evidence="5 13" id="KW-0067">ATP-binding</keyword>
<dbReference type="FunFam" id="1.10.486.10:FF:000003">
    <property type="entry name" value="ATP-dependent DNA helicase"/>
    <property type="match status" value="1"/>
</dbReference>
<feature type="compositionally biased region" description="Basic and acidic residues" evidence="14">
    <location>
        <begin position="18"/>
        <end position="30"/>
    </location>
</feature>
<keyword evidence="4 13" id="KW-0347">Helicase</keyword>
<dbReference type="GO" id="GO:0033202">
    <property type="term" value="C:DNA helicase complex"/>
    <property type="evidence" value="ECO:0007669"/>
    <property type="project" value="TreeGrafter"/>
</dbReference>
<evidence type="ECO:0000256" key="8">
    <source>
        <dbReference type="ARBA" id="ARBA00025289"/>
    </source>
</evidence>
<dbReference type="EC" id="5.6.2.4" evidence="10"/>
<comment type="function">
    <text evidence="8">Has both ATPase and helicase activities. Unwinds DNA duplexes with 3' to 5' polarity with respect to the bound strand and initiates unwinding most effectively when a single-stranded region is present. Involved in the post-incision events of nucleotide excision repair and methyl-directed mismatch repair.</text>
</comment>
<keyword evidence="3 13" id="KW-0378">Hydrolase</keyword>
<dbReference type="EMBL" id="JABEPP010000001">
    <property type="protein sequence ID" value="NNM71500.1"/>
    <property type="molecule type" value="Genomic_DNA"/>
</dbReference>
<keyword evidence="18" id="KW-1185">Reference proteome</keyword>
<keyword evidence="7" id="KW-0413">Isomerase</keyword>
<gene>
    <name evidence="17" type="ORF">HJG44_03690</name>
</gene>
<dbReference type="GO" id="GO:0000725">
    <property type="term" value="P:recombinational repair"/>
    <property type="evidence" value="ECO:0007669"/>
    <property type="project" value="TreeGrafter"/>
</dbReference>
<dbReference type="RefSeq" id="WP_171216953.1">
    <property type="nucleotide sequence ID" value="NZ_JABEPP010000001.1"/>
</dbReference>
<evidence type="ECO:0000313" key="17">
    <source>
        <dbReference type="EMBL" id="NNM71500.1"/>
    </source>
</evidence>
<proteinExistence type="inferred from homology"/>
<dbReference type="GO" id="GO:0043138">
    <property type="term" value="F:3'-5' DNA helicase activity"/>
    <property type="evidence" value="ECO:0007669"/>
    <property type="project" value="UniProtKB-EC"/>
</dbReference>
<dbReference type="InterPro" id="IPR000212">
    <property type="entry name" value="DNA_helicase_UvrD/REP"/>
</dbReference>
<dbReference type="AlphaFoldDB" id="A0A849I5X5"/>
<sequence>MNRASALPAPDFVEQQPDEPRRPSLSERARAAVAPPAAGPGGYMAGLNPEQRQAVEATEGPVLVLAGAGTGKTRVLTTRIAHLIATGKAWPSNILAVTFTNKAAREMKERIAALVGPAGEGMPWLGTFHAIGTKVLRRHAELVGLRSDFTILGVDDQLRLLKQVITADGIDEKRWPARALASFIDGWKNRGLQPKEVPPGEAASFANGRGAALYTAYQERLKTLNAVDFGDLLLECLRLWRDNPDVLEQYHNRFRYILVDEYQDTNVAQYLWLRLLAQARKNLCCVGDDDQSIYGWRGAEVDNILRFEHDFPGATVIRLERNYRSTGHILAAASGLIARNQDRLGKTLHTEDEPGDKVTITGAWDSEEEARLISEEIEAIQARKERLSEVAVLVRISAQMRELEDRFVQLGLPYRVIGGPRFYERAEIRDALAYLRATAQPADDLAFERILNVPKRGLGEACLQRLHAHARAARVPLMQAARYLAESDEMKPKPRKALRDLMASFDRWRSLMDRTAHHDLAAQILEESGYTDMWQKEKSADAAGRLDNLKELVRSMEEFPDLAAFLEHISLVMDANETEGQDRVSIMTLHAAKGLEFDTVFLPGWEEGLFPNQRALDENGRAGLEEERRLAHVGLTRAKKRARIYFATNRRVHGLWNTTVPSRFIDELPEAHVEVTEAPAAYSAGRASRFEGMTPFGSSYATPGWQRAQARAASGGGFGASQWTQAAGMADEDSRGGFSDDGYSGRWGDGSSRSRYNEGFGTSTRGPRKGPGGRSGPMLIEGEILAKSTGAPSAYEIGNRVLHLKFGPGTVAAIDGNKLTVDFDKAGRKMVLDSFVERAG</sequence>